<dbReference type="Pfam" id="PF02518">
    <property type="entry name" value="HATPase_c"/>
    <property type="match status" value="1"/>
</dbReference>
<dbReference type="SMART" id="SM00387">
    <property type="entry name" value="HATPase_c"/>
    <property type="match status" value="1"/>
</dbReference>
<dbReference type="SMART" id="SM00448">
    <property type="entry name" value="REC"/>
    <property type="match status" value="1"/>
</dbReference>
<dbReference type="NCBIfam" id="TIGR00229">
    <property type="entry name" value="sensory_box"/>
    <property type="match status" value="2"/>
</dbReference>
<evidence type="ECO:0000256" key="4">
    <source>
        <dbReference type="ARBA" id="ARBA00022679"/>
    </source>
</evidence>
<dbReference type="InterPro" id="IPR005467">
    <property type="entry name" value="His_kinase_dom"/>
</dbReference>
<dbReference type="SMART" id="SM00091">
    <property type="entry name" value="PAS"/>
    <property type="match status" value="1"/>
</dbReference>
<dbReference type="PROSITE" id="PS50109">
    <property type="entry name" value="HIS_KIN"/>
    <property type="match status" value="1"/>
</dbReference>
<dbReference type="InterPro" id="IPR003661">
    <property type="entry name" value="HisK_dim/P_dom"/>
</dbReference>
<organism evidence="12 13">
    <name type="scientific">Oleiharenicola lentus</name>
    <dbReference type="NCBI Taxonomy" id="2508720"/>
    <lineage>
        <taxon>Bacteria</taxon>
        <taxon>Pseudomonadati</taxon>
        <taxon>Verrucomicrobiota</taxon>
        <taxon>Opitutia</taxon>
        <taxon>Opitutales</taxon>
        <taxon>Opitutaceae</taxon>
        <taxon>Oleiharenicola</taxon>
    </lineage>
</organism>
<dbReference type="InterPro" id="IPR036097">
    <property type="entry name" value="HisK_dim/P_sf"/>
</dbReference>
<dbReference type="Gene3D" id="3.40.50.2300">
    <property type="match status" value="1"/>
</dbReference>
<dbReference type="InterPro" id="IPR001789">
    <property type="entry name" value="Sig_transdc_resp-reg_receiver"/>
</dbReference>
<feature type="modified residue" description="4-aspartylphosphate" evidence="6">
    <location>
        <position position="767"/>
    </location>
</feature>
<evidence type="ECO:0000313" key="12">
    <source>
        <dbReference type="EMBL" id="RXK52992.1"/>
    </source>
</evidence>
<proteinExistence type="predicted"/>
<dbReference type="Gene3D" id="3.30.450.20">
    <property type="entry name" value="PAS domain"/>
    <property type="match status" value="2"/>
</dbReference>
<dbReference type="InterPro" id="IPR003594">
    <property type="entry name" value="HATPase_dom"/>
</dbReference>
<accession>A0A4Q1C3R9</accession>
<dbReference type="GO" id="GO:0006355">
    <property type="term" value="P:regulation of DNA-templated transcription"/>
    <property type="evidence" value="ECO:0007669"/>
    <property type="project" value="InterPro"/>
</dbReference>
<dbReference type="PROSITE" id="PS50113">
    <property type="entry name" value="PAC"/>
    <property type="match status" value="1"/>
</dbReference>
<dbReference type="SUPFAM" id="SSF52172">
    <property type="entry name" value="CheY-like"/>
    <property type="match status" value="1"/>
</dbReference>
<dbReference type="Pfam" id="PF13185">
    <property type="entry name" value="GAF_2"/>
    <property type="match status" value="1"/>
</dbReference>
<dbReference type="InterPro" id="IPR004358">
    <property type="entry name" value="Sig_transdc_His_kin-like_C"/>
</dbReference>
<dbReference type="EC" id="2.7.13.3" evidence="2"/>
<dbReference type="SUPFAM" id="SSF55781">
    <property type="entry name" value="GAF domain-like"/>
    <property type="match status" value="1"/>
</dbReference>
<dbReference type="CDD" id="cd00082">
    <property type="entry name" value="HisKA"/>
    <property type="match status" value="1"/>
</dbReference>
<comment type="catalytic activity">
    <reaction evidence="1">
        <text>ATP + protein L-histidine = ADP + protein N-phospho-L-histidine.</text>
        <dbReference type="EC" id="2.7.13.3"/>
    </reaction>
</comment>
<dbReference type="InterPro" id="IPR000700">
    <property type="entry name" value="PAS-assoc_C"/>
</dbReference>
<keyword evidence="5" id="KW-0418">Kinase</keyword>
<dbReference type="PROSITE" id="PS50110">
    <property type="entry name" value="RESPONSE_REGULATORY"/>
    <property type="match status" value="1"/>
</dbReference>
<dbReference type="SMART" id="SM00065">
    <property type="entry name" value="GAF"/>
    <property type="match status" value="1"/>
</dbReference>
<reference evidence="12 13" key="1">
    <citation type="submission" date="2019-01" db="EMBL/GenBank/DDBJ databases">
        <title>Lacunisphaera sp. strain TWA-58.</title>
        <authorList>
            <person name="Chen W.-M."/>
        </authorList>
    </citation>
    <scope>NUCLEOTIDE SEQUENCE [LARGE SCALE GENOMIC DNA]</scope>
    <source>
        <strain evidence="12 13">TWA-58</strain>
    </source>
</reference>
<dbReference type="Proteomes" id="UP000290218">
    <property type="component" value="Unassembled WGS sequence"/>
</dbReference>
<dbReference type="Pfam" id="PF00072">
    <property type="entry name" value="Response_reg"/>
    <property type="match status" value="1"/>
</dbReference>
<dbReference type="GO" id="GO:0000155">
    <property type="term" value="F:phosphorelay sensor kinase activity"/>
    <property type="evidence" value="ECO:0007669"/>
    <property type="project" value="InterPro"/>
</dbReference>
<dbReference type="PANTHER" id="PTHR43304:SF1">
    <property type="entry name" value="PAC DOMAIN-CONTAINING PROTEIN"/>
    <property type="match status" value="1"/>
</dbReference>
<dbReference type="PANTHER" id="PTHR43304">
    <property type="entry name" value="PHYTOCHROME-LIKE PROTEIN CPH1"/>
    <property type="match status" value="1"/>
</dbReference>
<comment type="caution">
    <text evidence="12">The sequence shown here is derived from an EMBL/GenBank/DDBJ whole genome shotgun (WGS) entry which is preliminary data.</text>
</comment>
<evidence type="ECO:0000256" key="6">
    <source>
        <dbReference type="PROSITE-ProRule" id="PRU00169"/>
    </source>
</evidence>
<dbReference type="PRINTS" id="PR00344">
    <property type="entry name" value="BCTRLSENSOR"/>
</dbReference>
<name>A0A4Q1C3R9_9BACT</name>
<dbReference type="AlphaFoldDB" id="A0A4Q1C3R9"/>
<dbReference type="InterPro" id="IPR052162">
    <property type="entry name" value="Sensor_kinase/Photoreceptor"/>
</dbReference>
<dbReference type="RefSeq" id="WP_129048582.1">
    <property type="nucleotide sequence ID" value="NZ_SDHX01000002.1"/>
</dbReference>
<feature type="domain" description="Histidine kinase" evidence="8">
    <location>
        <begin position="472"/>
        <end position="696"/>
    </location>
</feature>
<evidence type="ECO:0000256" key="7">
    <source>
        <dbReference type="SAM" id="MobiDB-lite"/>
    </source>
</evidence>
<dbReference type="SUPFAM" id="SSF55785">
    <property type="entry name" value="PYP-like sensor domain (PAS domain)"/>
    <property type="match status" value="2"/>
</dbReference>
<dbReference type="Gene3D" id="1.10.287.130">
    <property type="match status" value="1"/>
</dbReference>
<protein>
    <recommendedName>
        <fullName evidence="2">histidine kinase</fullName>
        <ecNumber evidence="2">2.7.13.3</ecNumber>
    </recommendedName>
</protein>
<evidence type="ECO:0000259" key="11">
    <source>
        <dbReference type="PROSITE" id="PS50113"/>
    </source>
</evidence>
<evidence type="ECO:0000256" key="2">
    <source>
        <dbReference type="ARBA" id="ARBA00012438"/>
    </source>
</evidence>
<feature type="compositionally biased region" description="Polar residues" evidence="7">
    <location>
        <begin position="1"/>
        <end position="16"/>
    </location>
</feature>
<dbReference type="InterPro" id="IPR035965">
    <property type="entry name" value="PAS-like_dom_sf"/>
</dbReference>
<gene>
    <name evidence="12" type="ORF">ESB00_14870</name>
</gene>
<dbReference type="OrthoDB" id="9770473at2"/>
<dbReference type="Gene3D" id="3.30.565.10">
    <property type="entry name" value="Histidine kinase-like ATPase, C-terminal domain"/>
    <property type="match status" value="1"/>
</dbReference>
<keyword evidence="13" id="KW-1185">Reference proteome</keyword>
<dbReference type="Pfam" id="PF00512">
    <property type="entry name" value="HisKA"/>
    <property type="match status" value="1"/>
</dbReference>
<dbReference type="InterPro" id="IPR013767">
    <property type="entry name" value="PAS_fold"/>
</dbReference>
<dbReference type="InterPro" id="IPR036890">
    <property type="entry name" value="HATPase_C_sf"/>
</dbReference>
<dbReference type="SUPFAM" id="SSF55874">
    <property type="entry name" value="ATPase domain of HSP90 chaperone/DNA topoisomerase II/histidine kinase"/>
    <property type="match status" value="1"/>
</dbReference>
<dbReference type="InterPro" id="IPR000014">
    <property type="entry name" value="PAS"/>
</dbReference>
<evidence type="ECO:0000256" key="5">
    <source>
        <dbReference type="ARBA" id="ARBA00022777"/>
    </source>
</evidence>
<evidence type="ECO:0000259" key="9">
    <source>
        <dbReference type="PROSITE" id="PS50110"/>
    </source>
</evidence>
<evidence type="ECO:0000259" key="10">
    <source>
        <dbReference type="PROSITE" id="PS50112"/>
    </source>
</evidence>
<dbReference type="PROSITE" id="PS50112">
    <property type="entry name" value="PAS"/>
    <property type="match status" value="1"/>
</dbReference>
<keyword evidence="3 6" id="KW-0597">Phosphoprotein</keyword>
<keyword evidence="4" id="KW-0808">Transferase</keyword>
<evidence type="ECO:0000256" key="3">
    <source>
        <dbReference type="ARBA" id="ARBA00022553"/>
    </source>
</evidence>
<dbReference type="EMBL" id="SDHX01000002">
    <property type="protein sequence ID" value="RXK52992.1"/>
    <property type="molecule type" value="Genomic_DNA"/>
</dbReference>
<feature type="domain" description="PAS" evidence="10">
    <location>
        <begin position="328"/>
        <end position="397"/>
    </location>
</feature>
<dbReference type="InterPro" id="IPR003018">
    <property type="entry name" value="GAF"/>
</dbReference>
<dbReference type="Pfam" id="PF08447">
    <property type="entry name" value="PAS_3"/>
    <property type="match status" value="1"/>
</dbReference>
<dbReference type="CDD" id="cd00156">
    <property type="entry name" value="REC"/>
    <property type="match status" value="1"/>
</dbReference>
<dbReference type="CDD" id="cd00130">
    <property type="entry name" value="PAS"/>
    <property type="match status" value="2"/>
</dbReference>
<feature type="domain" description="Response regulatory" evidence="9">
    <location>
        <begin position="718"/>
        <end position="832"/>
    </location>
</feature>
<evidence type="ECO:0000313" key="13">
    <source>
        <dbReference type="Proteomes" id="UP000290218"/>
    </source>
</evidence>
<dbReference type="Pfam" id="PF00989">
    <property type="entry name" value="PAS"/>
    <property type="match status" value="1"/>
</dbReference>
<dbReference type="InterPro" id="IPR013655">
    <property type="entry name" value="PAS_fold_3"/>
</dbReference>
<dbReference type="InterPro" id="IPR001610">
    <property type="entry name" value="PAC"/>
</dbReference>
<dbReference type="SUPFAM" id="SSF47384">
    <property type="entry name" value="Homodimeric domain of signal transducing histidine kinase"/>
    <property type="match status" value="1"/>
</dbReference>
<evidence type="ECO:0000259" key="8">
    <source>
        <dbReference type="PROSITE" id="PS50109"/>
    </source>
</evidence>
<sequence>MNQPADPSRTHSQPGVTGQHRRDEALILALDATLTCIWDYDLTTGQVTLDANWSRMRGGPANSTVTGIKDLIAKLHPEDRHRAWRATLNCVTGRAPEYSQEYRVLDQQGQWMWVHSRGRATNRDAGGRATRMIGTNIDITQRKTTELAASRQVQFLNALNQTTVALLQRRAKAEILEALAGRAAQLLIVTQVEVALIEGDELVTQAYGGDVRTKGGARAGRREAMLSWRAIDSHESVIVEDYGSVAEGSAIYRAAGFQAVAIYPILHGTRCLGVLACMRDQAGHTFNEEEREKGRLLAQLAALVIHNADIYEDSLRVAENRMRDVRESEARFRTVFNESPIPIILMSAAGGEIREVNKAASVTFGYAREEVLGRTTMELGIWADPQERPRIVERLQKEGSVHGHHTQMRAKDGRPLQVIYNANVVSLGGDPYLLSFVIDISAQKEAESALRQSEAKLRQAQKLESLGTLAGGIAHDFNNILTGILGFAHLCQADLAPDHPAAHWVDGILKSGERAKGLVQQILTFSRKTESMRGPVRLQLVTQESVALLRSTLPAMVRLECEIDPACPPVLADPTEIHQVILNLCTNAWHALPETGGCIEVRLLSCDVDTRFAQEHGPLQPGPHVRLSVRDNGKGMSAATIERIFEPFFTTKEAGKGTGLGLAVVHSIVQSHEGAIHLQSTPGQGTTFDLYFPALPTPTSPEESATTPAELPRGQGQSVLVVDDEPMSGTVISRLAEKFGYRVTYCSDPLQAIALFYANDFDLLVTDLAMPGLPGDELARQVIARKPGMPVLLLSGFIEPAKLDQLRQIGVREILNKPPSAEDLISAMDRCLQP</sequence>
<dbReference type="SMART" id="SM00388">
    <property type="entry name" value="HisKA"/>
    <property type="match status" value="1"/>
</dbReference>
<evidence type="ECO:0000256" key="1">
    <source>
        <dbReference type="ARBA" id="ARBA00000085"/>
    </source>
</evidence>
<dbReference type="Gene3D" id="3.30.450.40">
    <property type="match status" value="1"/>
</dbReference>
<dbReference type="InterPro" id="IPR011006">
    <property type="entry name" value="CheY-like_superfamily"/>
</dbReference>
<feature type="region of interest" description="Disordered" evidence="7">
    <location>
        <begin position="1"/>
        <end position="20"/>
    </location>
</feature>
<dbReference type="InterPro" id="IPR029016">
    <property type="entry name" value="GAF-like_dom_sf"/>
</dbReference>
<dbReference type="SMART" id="SM00086">
    <property type="entry name" value="PAC"/>
    <property type="match status" value="2"/>
</dbReference>
<feature type="domain" description="PAC" evidence="11">
    <location>
        <begin position="98"/>
        <end position="151"/>
    </location>
</feature>